<dbReference type="EMBL" id="MIKG01000016">
    <property type="protein sequence ID" value="RAO71661.1"/>
    <property type="molecule type" value="Genomic_DNA"/>
</dbReference>
<feature type="region of interest" description="Disordered" evidence="2">
    <location>
        <begin position="75"/>
        <end position="257"/>
    </location>
</feature>
<comment type="caution">
    <text evidence="3">The sequence shown here is derived from an EMBL/GenBank/DDBJ whole genome shotgun (WGS) entry which is preliminary data.</text>
</comment>
<feature type="compositionally biased region" description="Low complexity" evidence="2">
    <location>
        <begin position="43"/>
        <end position="53"/>
    </location>
</feature>
<feature type="compositionally biased region" description="Acidic residues" evidence="2">
    <location>
        <begin position="128"/>
        <end position="139"/>
    </location>
</feature>
<dbReference type="GeneID" id="63796888"/>
<dbReference type="AlphaFoldDB" id="A0A364L7J4"/>
<feature type="compositionally biased region" description="Basic and acidic residues" evidence="2">
    <location>
        <begin position="704"/>
        <end position="721"/>
    </location>
</feature>
<keyword evidence="4" id="KW-1185">Reference proteome</keyword>
<evidence type="ECO:0000313" key="3">
    <source>
        <dbReference type="EMBL" id="RAO71661.1"/>
    </source>
</evidence>
<feature type="coiled-coil region" evidence="1">
    <location>
        <begin position="443"/>
        <end position="549"/>
    </location>
</feature>
<name>A0A364L7J4_TALAM</name>
<evidence type="ECO:0000256" key="2">
    <source>
        <dbReference type="SAM" id="MobiDB-lite"/>
    </source>
</evidence>
<feature type="compositionally biased region" description="Basic and acidic residues" evidence="2">
    <location>
        <begin position="232"/>
        <end position="257"/>
    </location>
</feature>
<feature type="coiled-coil region" evidence="1">
    <location>
        <begin position="307"/>
        <end position="415"/>
    </location>
</feature>
<proteinExistence type="predicted"/>
<feature type="region of interest" description="Disordered" evidence="2">
    <location>
        <begin position="1"/>
        <end position="60"/>
    </location>
</feature>
<dbReference type="PANTHER" id="PTHR45615">
    <property type="entry name" value="MYOSIN HEAVY CHAIN, NON-MUSCLE"/>
    <property type="match status" value="1"/>
</dbReference>
<keyword evidence="1" id="KW-0175">Coiled coil</keyword>
<gene>
    <name evidence="3" type="ORF">BHQ10_007673</name>
</gene>
<feature type="compositionally biased region" description="Basic residues" evidence="2">
    <location>
        <begin position="740"/>
        <end position="751"/>
    </location>
</feature>
<organism evidence="3 4">
    <name type="scientific">Talaromyces amestolkiae</name>
    <dbReference type="NCBI Taxonomy" id="1196081"/>
    <lineage>
        <taxon>Eukaryota</taxon>
        <taxon>Fungi</taxon>
        <taxon>Dikarya</taxon>
        <taxon>Ascomycota</taxon>
        <taxon>Pezizomycotina</taxon>
        <taxon>Eurotiomycetes</taxon>
        <taxon>Eurotiomycetidae</taxon>
        <taxon>Eurotiales</taxon>
        <taxon>Trichocomaceae</taxon>
        <taxon>Talaromyces</taxon>
        <taxon>Talaromyces sect. Talaromyces</taxon>
    </lineage>
</organism>
<feature type="region of interest" description="Disordered" evidence="2">
    <location>
        <begin position="703"/>
        <end position="751"/>
    </location>
</feature>
<accession>A0A364L7J4</accession>
<dbReference type="STRING" id="1196081.A0A364L7J4"/>
<evidence type="ECO:0000313" key="4">
    <source>
        <dbReference type="Proteomes" id="UP000249363"/>
    </source>
</evidence>
<dbReference type="OrthoDB" id="3911405at2759"/>
<protein>
    <recommendedName>
        <fullName evidence="5">Spindle pole body associated protein SnaD</fullName>
    </recommendedName>
</protein>
<dbReference type="RefSeq" id="XP_040736176.1">
    <property type="nucleotide sequence ID" value="XM_040880394.1"/>
</dbReference>
<feature type="compositionally biased region" description="Gly residues" evidence="2">
    <location>
        <begin position="723"/>
        <end position="732"/>
    </location>
</feature>
<evidence type="ECO:0008006" key="5">
    <source>
        <dbReference type="Google" id="ProtNLM"/>
    </source>
</evidence>
<evidence type="ECO:0000256" key="1">
    <source>
        <dbReference type="SAM" id="Coils"/>
    </source>
</evidence>
<dbReference type="PANTHER" id="PTHR45615:SF80">
    <property type="entry name" value="GRIP DOMAIN-CONTAINING PROTEIN"/>
    <property type="match status" value="1"/>
</dbReference>
<sequence length="751" mass="85326">MPIHTSPFPTTHDTIGASTLSSPVQVPSSPPSPSPQSRRNTDNNHGNNGQNNQLTSASNDVATFDLDRRLSQYAVDFDKFPGGSKENIEDIFEDENQGPEFGGPEDFTMNLEKYLNGTASPEDRKQQDEDESDSEEDALPEYSPSPSPRARHHHSQNQEEGEESEFGPPVDISTPSHLMWRKNYGSAKEETRLELEDIEESLPSSPEKDDSPSKNGKESGMEESRTFTTVLREIEDLHEQRRERDEKIEENQKQLASAREEIENLRAELQLKDSLLSEANGRLGEEDVLREQLQALQLKTDEKGTTSEDDAKEIAKLQKELKDAREQLEKRDEALEDSGTKLRELTANIELQLRQKNSEIEDLKAQIDEKEIQIADADEEMAEVQRQFDIFKERIESLETRNSPLEEKNIMLEKELSGVRAELASQRNAVLTMAVDLSIEVQGKDYNEVIQSLQQQLEELKESSHGNGKSHVEEELRNKLDQAQSALQRSISEKEVAETEWHRSKDLLAETRSLITTIEGENTRLTARVQELSSNLAKTREEVDRLKEQHRLETISTTIQQTPAQPSASAPDRTNELREAHRLEIQNLREINTTSINDLRASYNDTIQHLRAMLSTSEKRATQLHNQLLETQSTTAIQSNEILSLRSEIEDLQSTLALKEETSAEMDKMIAKSIEKREREWERRTELLLKERDKMGKALMWAWGEKEVGKPSSSERTKSRDNAGGGATGEGSGSEEKKARQGYRYKYVVRS</sequence>
<feature type="compositionally biased region" description="Basic and acidic residues" evidence="2">
    <location>
        <begin position="206"/>
        <end position="225"/>
    </location>
</feature>
<reference evidence="3 4" key="1">
    <citation type="journal article" date="2017" name="Biotechnol. Biofuels">
        <title>Differential beta-glucosidase expression as a function of carbon source availability in Talaromyces amestolkiae: a genomic and proteomic approach.</title>
        <authorList>
            <person name="de Eugenio L.I."/>
            <person name="Mendez-Liter J.A."/>
            <person name="Nieto-Dominguez M."/>
            <person name="Alonso L."/>
            <person name="Gil-Munoz J."/>
            <person name="Barriuso J."/>
            <person name="Prieto A."/>
            <person name="Martinez M.J."/>
        </authorList>
    </citation>
    <scope>NUCLEOTIDE SEQUENCE [LARGE SCALE GENOMIC DNA]</scope>
    <source>
        <strain evidence="3 4">CIB</strain>
    </source>
</reference>
<feature type="compositionally biased region" description="Polar residues" evidence="2">
    <location>
        <begin position="7"/>
        <end position="20"/>
    </location>
</feature>
<dbReference type="Proteomes" id="UP000249363">
    <property type="component" value="Unassembled WGS sequence"/>
</dbReference>